<organism evidence="2 3">
    <name type="scientific">Podospora aff. communis PSN243</name>
    <dbReference type="NCBI Taxonomy" id="3040156"/>
    <lineage>
        <taxon>Eukaryota</taxon>
        <taxon>Fungi</taxon>
        <taxon>Dikarya</taxon>
        <taxon>Ascomycota</taxon>
        <taxon>Pezizomycotina</taxon>
        <taxon>Sordariomycetes</taxon>
        <taxon>Sordariomycetidae</taxon>
        <taxon>Sordariales</taxon>
        <taxon>Podosporaceae</taxon>
        <taxon>Podospora</taxon>
    </lineage>
</organism>
<evidence type="ECO:0000256" key="1">
    <source>
        <dbReference type="SAM" id="MobiDB-lite"/>
    </source>
</evidence>
<accession>A0AAV9GES7</accession>
<evidence type="ECO:0000313" key="2">
    <source>
        <dbReference type="EMBL" id="KAK4445626.1"/>
    </source>
</evidence>
<proteinExistence type="predicted"/>
<feature type="region of interest" description="Disordered" evidence="1">
    <location>
        <begin position="525"/>
        <end position="612"/>
    </location>
</feature>
<name>A0AAV9GES7_9PEZI</name>
<gene>
    <name evidence="2" type="ORF">QBC34DRAFT_161190</name>
</gene>
<reference evidence="2" key="1">
    <citation type="journal article" date="2023" name="Mol. Phylogenet. Evol.">
        <title>Genome-scale phylogeny and comparative genomics of the fungal order Sordariales.</title>
        <authorList>
            <person name="Hensen N."/>
            <person name="Bonometti L."/>
            <person name="Westerberg I."/>
            <person name="Brannstrom I.O."/>
            <person name="Guillou S."/>
            <person name="Cros-Aarteil S."/>
            <person name="Calhoun S."/>
            <person name="Haridas S."/>
            <person name="Kuo A."/>
            <person name="Mondo S."/>
            <person name="Pangilinan J."/>
            <person name="Riley R."/>
            <person name="LaButti K."/>
            <person name="Andreopoulos B."/>
            <person name="Lipzen A."/>
            <person name="Chen C."/>
            <person name="Yan M."/>
            <person name="Daum C."/>
            <person name="Ng V."/>
            <person name="Clum A."/>
            <person name="Steindorff A."/>
            <person name="Ohm R.A."/>
            <person name="Martin F."/>
            <person name="Silar P."/>
            <person name="Natvig D.O."/>
            <person name="Lalanne C."/>
            <person name="Gautier V."/>
            <person name="Ament-Velasquez S.L."/>
            <person name="Kruys A."/>
            <person name="Hutchinson M.I."/>
            <person name="Powell A.J."/>
            <person name="Barry K."/>
            <person name="Miller A.N."/>
            <person name="Grigoriev I.V."/>
            <person name="Debuchy R."/>
            <person name="Gladieux P."/>
            <person name="Hiltunen Thoren M."/>
            <person name="Johannesson H."/>
        </authorList>
    </citation>
    <scope>NUCLEOTIDE SEQUENCE</scope>
    <source>
        <strain evidence="2">PSN243</strain>
    </source>
</reference>
<feature type="region of interest" description="Disordered" evidence="1">
    <location>
        <begin position="309"/>
        <end position="333"/>
    </location>
</feature>
<feature type="compositionally biased region" description="Pro residues" evidence="1">
    <location>
        <begin position="26"/>
        <end position="57"/>
    </location>
</feature>
<sequence length="612" mass="66617">MATNGPAMTPTLAVTTAQVTSRPTPLVVPPAAPTVPSPVPAANPAPPPALPAPPVAPPVRLDGKAGLPLSKALRDRFSGKTDPIYASSFDGVAFERETRSGLKLTGWRVKGTVQRRWEFLEPSLGSLIRTQKRDWEPQRPKGAVDPAYMLRCFLVGVDQDHATPHAAILCDAAWFCRAIGKMLIKNGLLQAAGFRFLALPDRVELRAGPGDAMDLSGQPTLSIAHLDDFAIRTPTQYHDINGLGIEVLHDDVVIGNATIGGVVKVDGYSLGMTVRHVFRLPSINNSHTPSTGSDIVDWEIDVFEDEDYEVPHDPQTNADGRPEDTFSTTEQQPGVDLILPRREQFQIALNQSLAHDRALAAPDARFDWALRAVRPGDHNRYFEEPQRHLSSKSIVVKSSYQLKYGKLCSSGILGIPETTAPQPVLVAALHGIQPGECGSWAMRRQDGAFTGMLIGSCDSLGEAYLLRMSDILEEIRQQTGCQPTISPIIPAQGRALQTRFGESGELPARGAGALYIDQRLEWDASQGPPRQVQRRLRHGYGSPGSVESGQHAGASTDLPDDRLYIDWDGTGPEALSDRQQRISRVVGRPRDAETSTSQHFPEIDPSVDELEM</sequence>
<keyword evidence="3" id="KW-1185">Reference proteome</keyword>
<evidence type="ECO:0000313" key="3">
    <source>
        <dbReference type="Proteomes" id="UP001321760"/>
    </source>
</evidence>
<comment type="caution">
    <text evidence="2">The sequence shown here is derived from an EMBL/GenBank/DDBJ whole genome shotgun (WGS) entry which is preliminary data.</text>
</comment>
<dbReference type="AlphaFoldDB" id="A0AAV9GES7"/>
<protein>
    <submittedName>
        <fullName evidence="2">Uncharacterized protein</fullName>
    </submittedName>
</protein>
<feature type="region of interest" description="Disordered" evidence="1">
    <location>
        <begin position="1"/>
        <end position="57"/>
    </location>
</feature>
<dbReference type="Proteomes" id="UP001321760">
    <property type="component" value="Unassembled WGS sequence"/>
</dbReference>
<dbReference type="EMBL" id="MU865963">
    <property type="protein sequence ID" value="KAK4445626.1"/>
    <property type="molecule type" value="Genomic_DNA"/>
</dbReference>
<reference evidence="2" key="2">
    <citation type="submission" date="2023-05" db="EMBL/GenBank/DDBJ databases">
        <authorList>
            <consortium name="Lawrence Berkeley National Laboratory"/>
            <person name="Steindorff A."/>
            <person name="Hensen N."/>
            <person name="Bonometti L."/>
            <person name="Westerberg I."/>
            <person name="Brannstrom I.O."/>
            <person name="Guillou S."/>
            <person name="Cros-Aarteil S."/>
            <person name="Calhoun S."/>
            <person name="Haridas S."/>
            <person name="Kuo A."/>
            <person name="Mondo S."/>
            <person name="Pangilinan J."/>
            <person name="Riley R."/>
            <person name="Labutti K."/>
            <person name="Andreopoulos B."/>
            <person name="Lipzen A."/>
            <person name="Chen C."/>
            <person name="Yanf M."/>
            <person name="Daum C."/>
            <person name="Ng V."/>
            <person name="Clum A."/>
            <person name="Ohm R."/>
            <person name="Martin F."/>
            <person name="Silar P."/>
            <person name="Natvig D."/>
            <person name="Lalanne C."/>
            <person name="Gautier V."/>
            <person name="Ament-Velasquez S.L."/>
            <person name="Kruys A."/>
            <person name="Hutchinson M.I."/>
            <person name="Powell A.J."/>
            <person name="Barry K."/>
            <person name="Miller A.N."/>
            <person name="Grigoriev I.V."/>
            <person name="Debuchy R."/>
            <person name="Gladieux P."/>
            <person name="Thoren M.H."/>
            <person name="Johannesson H."/>
        </authorList>
    </citation>
    <scope>NUCLEOTIDE SEQUENCE</scope>
    <source>
        <strain evidence="2">PSN243</strain>
    </source>
</reference>
<feature type="compositionally biased region" description="Polar residues" evidence="1">
    <location>
        <begin position="12"/>
        <end position="22"/>
    </location>
</feature>